<gene>
    <name evidence="1" type="ORF">C943_04322</name>
</gene>
<evidence type="ECO:0000313" key="1">
    <source>
        <dbReference type="EMBL" id="EMS33444.1"/>
    </source>
</evidence>
<dbReference type="InParanoid" id="M7XF09"/>
<organism evidence="1 2">
    <name type="scientific">Mariniradius saccharolyticus AK6</name>
    <dbReference type="NCBI Taxonomy" id="1239962"/>
    <lineage>
        <taxon>Bacteria</taxon>
        <taxon>Pseudomonadati</taxon>
        <taxon>Bacteroidota</taxon>
        <taxon>Cytophagia</taxon>
        <taxon>Cytophagales</taxon>
        <taxon>Cyclobacteriaceae</taxon>
        <taxon>Mariniradius</taxon>
    </lineage>
</organism>
<sequence>MCFTGGNDQGQVGQSANPNIRNCIMKNIYKINRNTKITILEYHFGLLGLIKAWDLAIRKIVMNSQTTIKTLLIVKGTEPTTANAGQTIPQV</sequence>
<evidence type="ECO:0000313" key="2">
    <source>
        <dbReference type="Proteomes" id="UP000010953"/>
    </source>
</evidence>
<proteinExistence type="predicted"/>
<reference evidence="1" key="1">
    <citation type="submission" date="2013-01" db="EMBL/GenBank/DDBJ databases">
        <title>Genome assembly of Mariniradius saccharolyticus AK6.</title>
        <authorList>
            <person name="Vaidya B."/>
            <person name="Khatri I."/>
            <person name="Tanuku N.R.S."/>
            <person name="Subramanian S."/>
            <person name="Pinnaka A."/>
        </authorList>
    </citation>
    <scope>NUCLEOTIDE SEQUENCE [LARGE SCALE GENOMIC DNA]</scope>
    <source>
        <strain evidence="1">AK6</strain>
    </source>
</reference>
<dbReference type="Proteomes" id="UP000010953">
    <property type="component" value="Unassembled WGS sequence"/>
</dbReference>
<protein>
    <submittedName>
        <fullName evidence="1">Uncharacterized protein</fullName>
    </submittedName>
</protein>
<dbReference type="EMBL" id="AMZY02000009">
    <property type="protein sequence ID" value="EMS33444.1"/>
    <property type="molecule type" value="Genomic_DNA"/>
</dbReference>
<dbReference type="AlphaFoldDB" id="M7XF09"/>
<keyword evidence="2" id="KW-1185">Reference proteome</keyword>
<comment type="caution">
    <text evidence="1">The sequence shown here is derived from an EMBL/GenBank/DDBJ whole genome shotgun (WGS) entry which is preliminary data.</text>
</comment>
<name>M7XF09_9BACT</name>
<accession>M7XF09</accession>